<sequence length="160" mass="17573">MHISNFVSFPNRALLFFSSALMLFGLTVSSAQNGVEISIVKKSDKPKTESVHSYTLEIKNTSNRPATYTLRAQNVNCENSPVGQSNLAVSLLDATKASPTNQVRLDAGQTKQVILQTSRSADTRLNTFSCVEIFAENEGNRSQQASVVMRQMVPDPNTFE</sequence>
<feature type="chain" id="PRO_5046700361" evidence="1">
    <location>
        <begin position="34"/>
        <end position="160"/>
    </location>
</feature>
<protein>
    <submittedName>
        <fullName evidence="2">Uncharacterized protein</fullName>
    </submittedName>
</protein>
<gene>
    <name evidence="2" type="ORF">KIV10_12445</name>
</gene>
<name>A0ABS5S704_9FLAO</name>
<dbReference type="EMBL" id="JAHCTB010000005">
    <property type="protein sequence ID" value="MBT0608991.1"/>
    <property type="molecule type" value="Genomic_DNA"/>
</dbReference>
<comment type="caution">
    <text evidence="2">The sequence shown here is derived from an EMBL/GenBank/DDBJ whole genome shotgun (WGS) entry which is preliminary data.</text>
</comment>
<keyword evidence="1" id="KW-0732">Signal</keyword>
<proteinExistence type="predicted"/>
<organism evidence="2 3">
    <name type="scientific">Aequorivita echinoideorum</name>
    <dbReference type="NCBI Taxonomy" id="1549647"/>
    <lineage>
        <taxon>Bacteria</taxon>
        <taxon>Pseudomonadati</taxon>
        <taxon>Bacteroidota</taxon>
        <taxon>Flavobacteriia</taxon>
        <taxon>Flavobacteriales</taxon>
        <taxon>Flavobacteriaceae</taxon>
        <taxon>Aequorivita</taxon>
    </lineage>
</organism>
<accession>A0ABS5S704</accession>
<feature type="signal peptide" evidence="1">
    <location>
        <begin position="1"/>
        <end position="33"/>
    </location>
</feature>
<dbReference type="RefSeq" id="WP_214114222.1">
    <property type="nucleotide sequence ID" value="NZ_JAHCTB010000005.1"/>
</dbReference>
<evidence type="ECO:0000313" key="3">
    <source>
        <dbReference type="Proteomes" id="UP001297092"/>
    </source>
</evidence>
<keyword evidence="3" id="KW-1185">Reference proteome</keyword>
<evidence type="ECO:0000313" key="2">
    <source>
        <dbReference type="EMBL" id="MBT0608991.1"/>
    </source>
</evidence>
<reference evidence="2 3" key="1">
    <citation type="submission" date="2021-05" db="EMBL/GenBank/DDBJ databases">
        <title>Aequorivita echinoideorum JCM 30378 genome.</title>
        <authorList>
            <person name="Zhang H."/>
            <person name="Li C."/>
        </authorList>
    </citation>
    <scope>NUCLEOTIDE SEQUENCE [LARGE SCALE GENOMIC DNA]</scope>
    <source>
        <strain evidence="2 3">JCM30378</strain>
    </source>
</reference>
<evidence type="ECO:0000256" key="1">
    <source>
        <dbReference type="SAM" id="SignalP"/>
    </source>
</evidence>
<dbReference type="Proteomes" id="UP001297092">
    <property type="component" value="Unassembled WGS sequence"/>
</dbReference>